<reference evidence="1" key="2">
    <citation type="journal article" date="2015" name="Fish Shellfish Immunol.">
        <title>Early steps in the European eel (Anguilla anguilla)-Vibrio vulnificus interaction in the gills: Role of the RtxA13 toxin.</title>
        <authorList>
            <person name="Callol A."/>
            <person name="Pajuelo D."/>
            <person name="Ebbesson L."/>
            <person name="Teles M."/>
            <person name="MacKenzie S."/>
            <person name="Amaro C."/>
        </authorList>
    </citation>
    <scope>NUCLEOTIDE SEQUENCE</scope>
</reference>
<dbReference type="EMBL" id="GBXM01077585">
    <property type="protein sequence ID" value="JAH30992.1"/>
    <property type="molecule type" value="Transcribed_RNA"/>
</dbReference>
<dbReference type="AlphaFoldDB" id="A0A0E9RQ92"/>
<proteinExistence type="predicted"/>
<accession>A0A0E9RQ92</accession>
<protein>
    <submittedName>
        <fullName evidence="1">Uncharacterized protein</fullName>
    </submittedName>
</protein>
<sequence>MSACLVVRRELKTGLVKWRYLACFVSGDSVCPEKLIEVRMSTAWL</sequence>
<organism evidence="1">
    <name type="scientific">Anguilla anguilla</name>
    <name type="common">European freshwater eel</name>
    <name type="synonym">Muraena anguilla</name>
    <dbReference type="NCBI Taxonomy" id="7936"/>
    <lineage>
        <taxon>Eukaryota</taxon>
        <taxon>Metazoa</taxon>
        <taxon>Chordata</taxon>
        <taxon>Craniata</taxon>
        <taxon>Vertebrata</taxon>
        <taxon>Euteleostomi</taxon>
        <taxon>Actinopterygii</taxon>
        <taxon>Neopterygii</taxon>
        <taxon>Teleostei</taxon>
        <taxon>Anguilliformes</taxon>
        <taxon>Anguillidae</taxon>
        <taxon>Anguilla</taxon>
    </lineage>
</organism>
<name>A0A0E9RQ92_ANGAN</name>
<reference evidence="1" key="1">
    <citation type="submission" date="2014-11" db="EMBL/GenBank/DDBJ databases">
        <authorList>
            <person name="Amaro Gonzalez C."/>
        </authorList>
    </citation>
    <scope>NUCLEOTIDE SEQUENCE</scope>
</reference>
<evidence type="ECO:0000313" key="1">
    <source>
        <dbReference type="EMBL" id="JAH30992.1"/>
    </source>
</evidence>